<evidence type="ECO:0000313" key="3">
    <source>
        <dbReference type="Proteomes" id="UP000054560"/>
    </source>
</evidence>
<proteinExistence type="predicted"/>
<feature type="region of interest" description="Disordered" evidence="1">
    <location>
        <begin position="89"/>
        <end position="127"/>
    </location>
</feature>
<dbReference type="Proteomes" id="UP000054560">
    <property type="component" value="Unassembled WGS sequence"/>
</dbReference>
<sequence length="127" mass="13638">APPDQAPARGPDPGSHSDSDSADGALEPVHVVFAFGRDYIVPAFVAVNSSLTNARNRERLVIHLLVEAEIVNRVEMAFAQAFGTVADVSVSSGRQEQVDSKDEPKDVEDPLDEWDDGENVDNGGFGY</sequence>
<feature type="non-terminal residue" evidence="2">
    <location>
        <position position="127"/>
    </location>
</feature>
<accession>A0A0L0F3C2</accession>
<name>A0A0L0F3C2_9EUKA</name>
<organism evidence="2 3">
    <name type="scientific">Sphaeroforma arctica JP610</name>
    <dbReference type="NCBI Taxonomy" id="667725"/>
    <lineage>
        <taxon>Eukaryota</taxon>
        <taxon>Ichthyosporea</taxon>
        <taxon>Ichthyophonida</taxon>
        <taxon>Sphaeroforma</taxon>
    </lineage>
</organism>
<dbReference type="GeneID" id="25916731"/>
<keyword evidence="3" id="KW-1185">Reference proteome</keyword>
<evidence type="ECO:0000313" key="2">
    <source>
        <dbReference type="EMBL" id="KNC71235.1"/>
    </source>
</evidence>
<evidence type="ECO:0000256" key="1">
    <source>
        <dbReference type="SAM" id="MobiDB-lite"/>
    </source>
</evidence>
<feature type="compositionally biased region" description="Basic and acidic residues" evidence="1">
    <location>
        <begin position="96"/>
        <end position="108"/>
    </location>
</feature>
<feature type="non-terminal residue" evidence="2">
    <location>
        <position position="1"/>
    </location>
</feature>
<gene>
    <name evidence="2" type="ORF">SARC_16227</name>
</gene>
<feature type="region of interest" description="Disordered" evidence="1">
    <location>
        <begin position="1"/>
        <end position="23"/>
    </location>
</feature>
<dbReference type="AlphaFoldDB" id="A0A0L0F3C2"/>
<reference evidence="2 3" key="1">
    <citation type="submission" date="2011-02" db="EMBL/GenBank/DDBJ databases">
        <title>The Genome Sequence of Sphaeroforma arctica JP610.</title>
        <authorList>
            <consortium name="The Broad Institute Genome Sequencing Platform"/>
            <person name="Russ C."/>
            <person name="Cuomo C."/>
            <person name="Young S.K."/>
            <person name="Zeng Q."/>
            <person name="Gargeya S."/>
            <person name="Alvarado L."/>
            <person name="Berlin A."/>
            <person name="Chapman S.B."/>
            <person name="Chen Z."/>
            <person name="Freedman E."/>
            <person name="Gellesch M."/>
            <person name="Goldberg J."/>
            <person name="Griggs A."/>
            <person name="Gujja S."/>
            <person name="Heilman E."/>
            <person name="Heiman D."/>
            <person name="Howarth C."/>
            <person name="Mehta T."/>
            <person name="Neiman D."/>
            <person name="Pearson M."/>
            <person name="Roberts A."/>
            <person name="Saif S."/>
            <person name="Shea T."/>
            <person name="Shenoy N."/>
            <person name="Sisk P."/>
            <person name="Stolte C."/>
            <person name="Sykes S."/>
            <person name="White J."/>
            <person name="Yandava C."/>
            <person name="Burger G."/>
            <person name="Gray M.W."/>
            <person name="Holland P.W.H."/>
            <person name="King N."/>
            <person name="Lang F.B.F."/>
            <person name="Roger A.J."/>
            <person name="Ruiz-Trillo I."/>
            <person name="Haas B."/>
            <person name="Nusbaum C."/>
            <person name="Birren B."/>
        </authorList>
    </citation>
    <scope>NUCLEOTIDE SEQUENCE [LARGE SCALE GENOMIC DNA]</scope>
    <source>
        <strain evidence="2 3">JP610</strain>
    </source>
</reference>
<feature type="compositionally biased region" description="Acidic residues" evidence="1">
    <location>
        <begin position="109"/>
        <end position="119"/>
    </location>
</feature>
<dbReference type="RefSeq" id="XP_014145137.1">
    <property type="nucleotide sequence ID" value="XM_014289662.1"/>
</dbReference>
<dbReference type="EMBL" id="KQ249216">
    <property type="protein sequence ID" value="KNC71235.1"/>
    <property type="molecule type" value="Genomic_DNA"/>
</dbReference>
<protein>
    <submittedName>
        <fullName evidence="2">Uncharacterized protein</fullName>
    </submittedName>
</protein>